<protein>
    <recommendedName>
        <fullName evidence="2">Ubiquitin-like protease family profile domain-containing protein</fullName>
    </recommendedName>
</protein>
<proteinExistence type="predicted"/>
<evidence type="ECO:0008006" key="2">
    <source>
        <dbReference type="Google" id="ProtNLM"/>
    </source>
</evidence>
<dbReference type="EnsemblMetazoa" id="Aqu2.1.18564_001">
    <property type="protein sequence ID" value="Aqu2.1.18564_001"/>
    <property type="gene ID" value="Aqu2.1.18564"/>
</dbReference>
<name>A0A1X7TTR2_AMPQE</name>
<dbReference type="AlphaFoldDB" id="A0A1X7TTR2"/>
<dbReference type="InParanoid" id="A0A1X7TTR2"/>
<sequence length="108" mass="12317">LKLDNECVVDADSVAHGPALDEDEEWIYMNYGPTSRLRLTVVDNKILRSGEFLTNSHVVAAQLLLLHQFPSTKGLQNLLWITKPQIMIDHLLQIVHNCCNHWVLALNF</sequence>
<evidence type="ECO:0000313" key="1">
    <source>
        <dbReference type="EnsemblMetazoa" id="Aqu2.1.18564_001"/>
    </source>
</evidence>
<accession>A0A1X7TTR2</accession>
<organism evidence="1">
    <name type="scientific">Amphimedon queenslandica</name>
    <name type="common">Sponge</name>
    <dbReference type="NCBI Taxonomy" id="400682"/>
    <lineage>
        <taxon>Eukaryota</taxon>
        <taxon>Metazoa</taxon>
        <taxon>Porifera</taxon>
        <taxon>Demospongiae</taxon>
        <taxon>Heteroscleromorpha</taxon>
        <taxon>Haplosclerida</taxon>
        <taxon>Niphatidae</taxon>
        <taxon>Amphimedon</taxon>
    </lineage>
</organism>
<reference evidence="1" key="1">
    <citation type="submission" date="2017-05" db="UniProtKB">
        <authorList>
            <consortium name="EnsemblMetazoa"/>
        </authorList>
    </citation>
    <scope>IDENTIFICATION</scope>
</reference>